<dbReference type="EMBL" id="JACOPS010000006">
    <property type="protein sequence ID" value="MBC5729028.1"/>
    <property type="molecule type" value="Genomic_DNA"/>
</dbReference>
<accession>A0ABR7HNA9</accession>
<dbReference type="RefSeq" id="WP_186936239.1">
    <property type="nucleotide sequence ID" value="NZ_JACOPS010000006.1"/>
</dbReference>
<dbReference type="Proteomes" id="UP000636755">
    <property type="component" value="Unassembled WGS sequence"/>
</dbReference>
<organism evidence="1 2">
    <name type="scientific">Ruminococcus intestinalis</name>
    <dbReference type="NCBI Taxonomy" id="2763066"/>
    <lineage>
        <taxon>Bacteria</taxon>
        <taxon>Bacillati</taxon>
        <taxon>Bacillota</taxon>
        <taxon>Clostridia</taxon>
        <taxon>Eubacteriales</taxon>
        <taxon>Oscillospiraceae</taxon>
        <taxon>Ruminococcus</taxon>
    </lineage>
</organism>
<evidence type="ECO:0000313" key="2">
    <source>
        <dbReference type="Proteomes" id="UP000636755"/>
    </source>
</evidence>
<sequence>MYPNLDREINANGMSWRSVSGAIGMPESTFRNKITKGDFSIGEAFSIKERLFPKYELEYLFEKAEQPA</sequence>
<reference evidence="1 2" key="1">
    <citation type="submission" date="2020-08" db="EMBL/GenBank/DDBJ databases">
        <title>Genome public.</title>
        <authorList>
            <person name="Liu C."/>
            <person name="Sun Q."/>
        </authorList>
    </citation>
    <scope>NUCLEOTIDE SEQUENCE [LARGE SCALE GENOMIC DNA]</scope>
    <source>
        <strain evidence="1 2">NSJ-71</strain>
    </source>
</reference>
<name>A0ABR7HNA9_9FIRM</name>
<proteinExistence type="predicted"/>
<evidence type="ECO:0008006" key="3">
    <source>
        <dbReference type="Google" id="ProtNLM"/>
    </source>
</evidence>
<comment type="caution">
    <text evidence="1">The sequence shown here is derived from an EMBL/GenBank/DDBJ whole genome shotgun (WGS) entry which is preliminary data.</text>
</comment>
<keyword evidence="2" id="KW-1185">Reference proteome</keyword>
<protein>
    <recommendedName>
        <fullName evidence="3">DNA-binding protein</fullName>
    </recommendedName>
</protein>
<evidence type="ECO:0000313" key="1">
    <source>
        <dbReference type="EMBL" id="MBC5729028.1"/>
    </source>
</evidence>
<gene>
    <name evidence="1" type="ORF">H8R91_10950</name>
</gene>